<sequence length="462" mass="48425">MTVSKDAVSAAVALGQFVDGAPTPYHAVDSAMEMLRDAGFVEVFEGQRWPSTPGRYVTTRGGSLVAWSTERLSDSGVVQQWPAQASFSVVGAHTDSPNLRLKPKADYRSAGWDMLGVEVYGGPLLTTWLDRDLGLAGRVAVRDASASGGYAMRLFRCDEPLLRVANLAIHLDRSSGAGGVEMNRQSHLAPLWGFSGGMSFPRWVSEQVDCAPDDVLSFEAMAYDLLPASLLGHSRELLASPRLDNLCTTFAATEAMKQAVLTPSEEGPARVAGAGKGPRVPVLVLFDHEEIGSETSSGARSQLLASVLERIVLSCGGDRADVLAALSSGLHVSGDMAHAIHPNYADRSEPHNYPVIGGGPVLKVNAQGRYATDTGGAAAFGVACERGGITPQVYVHRTDLPCGSTVGPASAANLGMTTVDVGAAMLSMHSVREVMAARDVEPYTRALAAVLGAEVSAPGLVA</sequence>
<dbReference type="GO" id="GO:0005737">
    <property type="term" value="C:cytoplasm"/>
    <property type="evidence" value="ECO:0007669"/>
    <property type="project" value="UniProtKB-ARBA"/>
</dbReference>
<gene>
    <name evidence="11" type="primary">apeB</name>
    <name evidence="11" type="ORF">SAMEA4475696_00121</name>
</gene>
<evidence type="ECO:0000256" key="7">
    <source>
        <dbReference type="ARBA" id="ARBA00022833"/>
    </source>
</evidence>
<dbReference type="GO" id="GO:0006508">
    <property type="term" value="P:proteolysis"/>
    <property type="evidence" value="ECO:0007669"/>
    <property type="project" value="UniProtKB-KW"/>
</dbReference>
<dbReference type="RefSeq" id="WP_051277304.1">
    <property type="nucleotide sequence ID" value="NZ_LT906453.1"/>
</dbReference>
<keyword evidence="3 9" id="KW-0031">Aminopeptidase</keyword>
<organism evidence="11 12">
    <name type="scientific">Dermatophilus congolensis</name>
    <dbReference type="NCBI Taxonomy" id="1863"/>
    <lineage>
        <taxon>Bacteria</taxon>
        <taxon>Bacillati</taxon>
        <taxon>Actinomycetota</taxon>
        <taxon>Actinomycetes</taxon>
        <taxon>Micrococcales</taxon>
        <taxon>Dermatophilaceae</taxon>
        <taxon>Dermatophilus</taxon>
    </lineage>
</organism>
<evidence type="ECO:0000313" key="11">
    <source>
        <dbReference type="EMBL" id="SNV17025.1"/>
    </source>
</evidence>
<dbReference type="Proteomes" id="UP000242637">
    <property type="component" value="Chromosome 1"/>
</dbReference>
<dbReference type="GO" id="GO:0008237">
    <property type="term" value="F:metallopeptidase activity"/>
    <property type="evidence" value="ECO:0007669"/>
    <property type="project" value="UniProtKB-KW"/>
</dbReference>
<evidence type="ECO:0000256" key="5">
    <source>
        <dbReference type="ARBA" id="ARBA00022723"/>
    </source>
</evidence>
<comment type="similarity">
    <text evidence="2 9">Belongs to the peptidase M18 family.</text>
</comment>
<dbReference type="GO" id="GO:0008270">
    <property type="term" value="F:zinc ion binding"/>
    <property type="evidence" value="ECO:0007669"/>
    <property type="project" value="InterPro"/>
</dbReference>
<accession>A0A239V457</accession>
<proteinExistence type="inferred from homology"/>
<dbReference type="Gene3D" id="3.40.630.10">
    <property type="entry name" value="Zn peptidases"/>
    <property type="match status" value="1"/>
</dbReference>
<evidence type="ECO:0000256" key="9">
    <source>
        <dbReference type="RuleBase" id="RU004386"/>
    </source>
</evidence>
<keyword evidence="7 9" id="KW-0862">Zinc</keyword>
<keyword evidence="4 9" id="KW-0645">Protease</keyword>
<evidence type="ECO:0000256" key="1">
    <source>
        <dbReference type="ARBA" id="ARBA00001947"/>
    </source>
</evidence>
<dbReference type="EMBL" id="LT906453">
    <property type="protein sequence ID" value="SNV17025.1"/>
    <property type="molecule type" value="Genomic_DNA"/>
</dbReference>
<dbReference type="SUPFAM" id="SSF53187">
    <property type="entry name" value="Zn-dependent exopeptidases"/>
    <property type="match status" value="1"/>
</dbReference>
<dbReference type="GO" id="GO:0004177">
    <property type="term" value="F:aminopeptidase activity"/>
    <property type="evidence" value="ECO:0007669"/>
    <property type="project" value="UniProtKB-KW"/>
</dbReference>
<evidence type="ECO:0000256" key="2">
    <source>
        <dbReference type="ARBA" id="ARBA00008290"/>
    </source>
</evidence>
<dbReference type="GeneID" id="63458431"/>
<evidence type="ECO:0000256" key="6">
    <source>
        <dbReference type="ARBA" id="ARBA00022801"/>
    </source>
</evidence>
<dbReference type="KEGG" id="dco:SAMEA4475696_0121"/>
<dbReference type="STRING" id="1121387.GCA_000429885_00864"/>
<evidence type="ECO:0000256" key="10">
    <source>
        <dbReference type="RuleBase" id="RU004387"/>
    </source>
</evidence>
<dbReference type="EC" id="3.4.11.-" evidence="10"/>
<protein>
    <recommendedName>
        <fullName evidence="10">M18 family aminopeptidase</fullName>
        <ecNumber evidence="10">3.4.11.-</ecNumber>
    </recommendedName>
</protein>
<dbReference type="Pfam" id="PF02127">
    <property type="entry name" value="Peptidase_M18"/>
    <property type="match status" value="1"/>
</dbReference>
<keyword evidence="8 9" id="KW-0482">Metalloprotease</keyword>
<keyword evidence="5 9" id="KW-0479">Metal-binding</keyword>
<dbReference type="PRINTS" id="PR00932">
    <property type="entry name" value="AMINO1PTASE"/>
</dbReference>
<dbReference type="AlphaFoldDB" id="A0A239V457"/>
<evidence type="ECO:0000313" key="12">
    <source>
        <dbReference type="Proteomes" id="UP000242637"/>
    </source>
</evidence>
<evidence type="ECO:0000256" key="4">
    <source>
        <dbReference type="ARBA" id="ARBA00022670"/>
    </source>
</evidence>
<dbReference type="OrthoDB" id="5288740at2"/>
<evidence type="ECO:0000256" key="3">
    <source>
        <dbReference type="ARBA" id="ARBA00022438"/>
    </source>
</evidence>
<dbReference type="NCBIfam" id="NF002759">
    <property type="entry name" value="PRK02813.1"/>
    <property type="match status" value="1"/>
</dbReference>
<evidence type="ECO:0000256" key="8">
    <source>
        <dbReference type="ARBA" id="ARBA00023049"/>
    </source>
</evidence>
<dbReference type="InterPro" id="IPR001948">
    <property type="entry name" value="Peptidase_M18"/>
</dbReference>
<comment type="cofactor">
    <cofactor evidence="1 10">
        <name>Zn(2+)</name>
        <dbReference type="ChEBI" id="CHEBI:29105"/>
    </cofactor>
</comment>
<keyword evidence="6 9" id="KW-0378">Hydrolase</keyword>
<keyword evidence="12" id="KW-1185">Reference proteome</keyword>
<dbReference type="PANTHER" id="PTHR28570:SF3">
    <property type="entry name" value="ASPARTYL AMINOPEPTIDASE"/>
    <property type="match status" value="1"/>
</dbReference>
<dbReference type="SUPFAM" id="SSF101821">
    <property type="entry name" value="Aminopeptidase/glucanase lid domain"/>
    <property type="match status" value="1"/>
</dbReference>
<name>A0A239V457_9MICO</name>
<reference evidence="11 12" key="1">
    <citation type="submission" date="2017-06" db="EMBL/GenBank/DDBJ databases">
        <authorList>
            <consortium name="Pathogen Informatics"/>
        </authorList>
    </citation>
    <scope>NUCLEOTIDE SEQUENCE [LARGE SCALE GENOMIC DNA]</scope>
    <source>
        <strain evidence="11 12">NCTC13039</strain>
    </source>
</reference>
<dbReference type="InterPro" id="IPR023358">
    <property type="entry name" value="Peptidase_M18_dom2"/>
</dbReference>
<dbReference type="PANTHER" id="PTHR28570">
    <property type="entry name" value="ASPARTYL AMINOPEPTIDASE"/>
    <property type="match status" value="1"/>
</dbReference>
<dbReference type="Gene3D" id="2.30.250.10">
    <property type="entry name" value="Aminopeptidase i, Domain 2"/>
    <property type="match status" value="1"/>
</dbReference>